<evidence type="ECO:0000256" key="6">
    <source>
        <dbReference type="ARBA" id="ARBA00022989"/>
    </source>
</evidence>
<keyword evidence="3" id="KW-0813">Transport</keyword>
<dbReference type="PANTHER" id="PTHR34702:SF1">
    <property type="entry name" value="NA(+)_H(+) ANTIPORTER SUBUNIT F"/>
    <property type="match status" value="1"/>
</dbReference>
<comment type="subcellular location">
    <subcellularLocation>
        <location evidence="1">Cell membrane</location>
        <topology evidence="1">Multi-pass membrane protein</topology>
    </subcellularLocation>
</comment>
<comment type="caution">
    <text evidence="10">The sequence shown here is derived from an EMBL/GenBank/DDBJ whole genome shotgun (WGS) entry which is preliminary data.</text>
</comment>
<evidence type="ECO:0000256" key="5">
    <source>
        <dbReference type="ARBA" id="ARBA00022692"/>
    </source>
</evidence>
<dbReference type="EMBL" id="AGWL01000002">
    <property type="protein sequence ID" value="EKU95714.1"/>
    <property type="molecule type" value="Genomic_DNA"/>
</dbReference>
<keyword evidence="11" id="KW-1185">Reference proteome</keyword>
<accession>K9EEP8</accession>
<feature type="compositionally biased region" description="Acidic residues" evidence="8">
    <location>
        <begin position="106"/>
        <end position="116"/>
    </location>
</feature>
<keyword evidence="6 9" id="KW-1133">Transmembrane helix</keyword>
<reference evidence="10 11" key="1">
    <citation type="submission" date="2012-09" db="EMBL/GenBank/DDBJ databases">
        <title>The Genome Sequence of Actinobaculum massiliae ACS-171-V-COL2.</title>
        <authorList>
            <consortium name="The Broad Institute Genome Sequencing Platform"/>
            <person name="Earl A."/>
            <person name="Ward D."/>
            <person name="Feldgarden M."/>
            <person name="Gevers D."/>
            <person name="Saerens B."/>
            <person name="Vaneechoutte M."/>
            <person name="Walker B."/>
            <person name="Young S.K."/>
            <person name="Zeng Q."/>
            <person name="Gargeya S."/>
            <person name="Fitzgerald M."/>
            <person name="Haas B."/>
            <person name="Abouelleil A."/>
            <person name="Alvarado L."/>
            <person name="Arachchi H.M."/>
            <person name="Berlin A."/>
            <person name="Chapman S.B."/>
            <person name="Goldberg J."/>
            <person name="Griggs A."/>
            <person name="Gujja S."/>
            <person name="Hansen M."/>
            <person name="Howarth C."/>
            <person name="Imamovic A."/>
            <person name="Larimer J."/>
            <person name="McCowen C."/>
            <person name="Montmayeur A."/>
            <person name="Murphy C."/>
            <person name="Neiman D."/>
            <person name="Pearson M."/>
            <person name="Priest M."/>
            <person name="Roberts A."/>
            <person name="Saif S."/>
            <person name="Shea T."/>
            <person name="Sisk P."/>
            <person name="Sykes S."/>
            <person name="Wortman J."/>
            <person name="Nusbaum C."/>
            <person name="Birren B."/>
        </authorList>
    </citation>
    <scope>NUCLEOTIDE SEQUENCE [LARGE SCALE GENOMIC DNA]</scope>
    <source>
        <strain evidence="11">ACS-171-V-Col2</strain>
    </source>
</reference>
<proteinExistence type="inferred from homology"/>
<dbReference type="GO" id="GO:0005886">
    <property type="term" value="C:plasma membrane"/>
    <property type="evidence" value="ECO:0007669"/>
    <property type="project" value="UniProtKB-SubCell"/>
</dbReference>
<dbReference type="PATRIC" id="fig|883066.3.peg.524"/>
<evidence type="ECO:0000313" key="11">
    <source>
        <dbReference type="Proteomes" id="UP000009888"/>
    </source>
</evidence>
<evidence type="ECO:0000256" key="3">
    <source>
        <dbReference type="ARBA" id="ARBA00022448"/>
    </source>
</evidence>
<feature type="compositionally biased region" description="Acidic residues" evidence="8">
    <location>
        <begin position="129"/>
        <end position="140"/>
    </location>
</feature>
<dbReference type="RefSeq" id="WP_007000718.1">
    <property type="nucleotide sequence ID" value="NZ_JH992955.1"/>
</dbReference>
<organism evidence="10 11">
    <name type="scientific">Actinobaculum massiliense ACS-171-V-Col2</name>
    <dbReference type="NCBI Taxonomy" id="883066"/>
    <lineage>
        <taxon>Bacteria</taxon>
        <taxon>Bacillati</taxon>
        <taxon>Actinomycetota</taxon>
        <taxon>Actinomycetes</taxon>
        <taxon>Actinomycetales</taxon>
        <taxon>Actinomycetaceae</taxon>
        <taxon>Actinobaculum</taxon>
    </lineage>
</organism>
<feature type="transmembrane region" description="Helical" evidence="9">
    <location>
        <begin position="6"/>
        <end position="24"/>
    </location>
</feature>
<evidence type="ECO:0000313" key="10">
    <source>
        <dbReference type="EMBL" id="EKU95714.1"/>
    </source>
</evidence>
<dbReference type="STRING" id="202789.GCA_001457435_01633"/>
<evidence type="ECO:0008006" key="12">
    <source>
        <dbReference type="Google" id="ProtNLM"/>
    </source>
</evidence>
<feature type="transmembrane region" description="Helical" evidence="9">
    <location>
        <begin position="36"/>
        <end position="56"/>
    </location>
</feature>
<sequence length="184" mass="18434">MSIFSVVIGVCAVMLGISAVLVIVRIQKGPTALDRINSLDVIASIMMGAIALLAAVTRRADLLAVFVVVAVVGFLGSVTVARFTRPIDPIDPRELRKAEAAAAADSAEDGPEEEDAAPAHNPDVAGAGDDGEDDELDDDVAPGTGVDVASAGADGADAISAAGAAERGASGVVDDNSAKVEEGR</sequence>
<name>K9EEP8_9ACTO</name>
<dbReference type="AlphaFoldDB" id="K9EEP8"/>
<gene>
    <name evidence="10" type="ORF">HMPREF9233_00501</name>
</gene>
<evidence type="ECO:0000256" key="9">
    <source>
        <dbReference type="SAM" id="Phobius"/>
    </source>
</evidence>
<comment type="similarity">
    <text evidence="2">Belongs to the CPA3 antiporters (TC 2.A.63) subunit F family.</text>
</comment>
<feature type="region of interest" description="Disordered" evidence="8">
    <location>
        <begin position="98"/>
        <end position="184"/>
    </location>
</feature>
<keyword evidence="7 9" id="KW-0472">Membrane</keyword>
<dbReference type="GO" id="GO:0015385">
    <property type="term" value="F:sodium:proton antiporter activity"/>
    <property type="evidence" value="ECO:0007669"/>
    <property type="project" value="TreeGrafter"/>
</dbReference>
<evidence type="ECO:0000256" key="1">
    <source>
        <dbReference type="ARBA" id="ARBA00004651"/>
    </source>
</evidence>
<dbReference type="Proteomes" id="UP000009888">
    <property type="component" value="Unassembled WGS sequence"/>
</dbReference>
<dbReference type="PANTHER" id="PTHR34702">
    <property type="entry name" value="NA(+)/H(+) ANTIPORTER SUBUNIT F1"/>
    <property type="match status" value="1"/>
</dbReference>
<dbReference type="eggNOG" id="COG2212">
    <property type="taxonomic scope" value="Bacteria"/>
</dbReference>
<dbReference type="InterPro" id="IPR007208">
    <property type="entry name" value="MrpF/PhaF-like"/>
</dbReference>
<protein>
    <recommendedName>
        <fullName evidence="12">Multiple resistance and pH regulation protein F</fullName>
    </recommendedName>
</protein>
<keyword evidence="4" id="KW-1003">Cell membrane</keyword>
<feature type="compositionally biased region" description="Low complexity" evidence="8">
    <location>
        <begin position="141"/>
        <end position="172"/>
    </location>
</feature>
<evidence type="ECO:0000256" key="7">
    <source>
        <dbReference type="ARBA" id="ARBA00023136"/>
    </source>
</evidence>
<evidence type="ECO:0000256" key="8">
    <source>
        <dbReference type="SAM" id="MobiDB-lite"/>
    </source>
</evidence>
<feature type="transmembrane region" description="Helical" evidence="9">
    <location>
        <begin position="62"/>
        <end position="83"/>
    </location>
</feature>
<evidence type="ECO:0000256" key="2">
    <source>
        <dbReference type="ARBA" id="ARBA00009212"/>
    </source>
</evidence>
<dbReference type="HOGENOM" id="CLU_125825_3_0_11"/>
<dbReference type="Pfam" id="PF04066">
    <property type="entry name" value="MrpF_PhaF"/>
    <property type="match status" value="1"/>
</dbReference>
<evidence type="ECO:0000256" key="4">
    <source>
        <dbReference type="ARBA" id="ARBA00022475"/>
    </source>
</evidence>
<keyword evidence="5 9" id="KW-0812">Transmembrane</keyword>